<dbReference type="Proteomes" id="UP000054549">
    <property type="component" value="Unassembled WGS sequence"/>
</dbReference>
<reference evidence="1 3" key="1">
    <citation type="submission" date="2014-04" db="EMBL/GenBank/DDBJ databases">
        <title>Evolutionary Origins and Diversification of the Mycorrhizal Mutualists.</title>
        <authorList>
            <consortium name="DOE Joint Genome Institute"/>
            <consortium name="Mycorrhizal Genomics Consortium"/>
            <person name="Kohler A."/>
            <person name="Kuo A."/>
            <person name="Nagy L.G."/>
            <person name="Floudas D."/>
            <person name="Copeland A."/>
            <person name="Barry K.W."/>
            <person name="Cichocki N."/>
            <person name="Veneault-Fourrey C."/>
            <person name="LaButti K."/>
            <person name="Lindquist E.A."/>
            <person name="Lipzen A."/>
            <person name="Lundell T."/>
            <person name="Morin E."/>
            <person name="Murat C."/>
            <person name="Riley R."/>
            <person name="Ohm R."/>
            <person name="Sun H."/>
            <person name="Tunlid A."/>
            <person name="Henrissat B."/>
            <person name="Grigoriev I.V."/>
            <person name="Hibbett D.S."/>
            <person name="Martin F."/>
        </authorList>
    </citation>
    <scope>NUCLEOTIDE SEQUENCE [LARGE SCALE GENOMIC DNA]</scope>
    <source>
        <strain evidence="1 3">Koide BX008</strain>
    </source>
</reference>
<dbReference type="AlphaFoldDB" id="A0A0C2W3T1"/>
<dbReference type="EMBL" id="KN818474">
    <property type="protein sequence ID" value="KIL55777.1"/>
    <property type="molecule type" value="Genomic_DNA"/>
</dbReference>
<evidence type="ECO:0000313" key="3">
    <source>
        <dbReference type="Proteomes" id="UP000054549"/>
    </source>
</evidence>
<evidence type="ECO:0000313" key="2">
    <source>
        <dbReference type="EMBL" id="KIL61234.1"/>
    </source>
</evidence>
<evidence type="ECO:0000313" key="1">
    <source>
        <dbReference type="EMBL" id="KIL55777.1"/>
    </source>
</evidence>
<name>A0A0C2W3T1_AMAMK</name>
<keyword evidence="3" id="KW-1185">Reference proteome</keyword>
<dbReference type="EMBL" id="KN818287">
    <property type="protein sequence ID" value="KIL61234.1"/>
    <property type="molecule type" value="Genomic_DNA"/>
</dbReference>
<sequence length="57" mass="6356">MYVVCHSVGLLHSSSVLAIRVTWTSPKGRIEMNLRHVMTVQCNSSAYTSHVSQLQVI</sequence>
<dbReference type="HOGENOM" id="CLU_2996120_0_0_1"/>
<protein>
    <submittedName>
        <fullName evidence="1">Uncharacterized protein</fullName>
    </submittedName>
</protein>
<organism evidence="1 3">
    <name type="scientific">Amanita muscaria (strain Koide BX008)</name>
    <dbReference type="NCBI Taxonomy" id="946122"/>
    <lineage>
        <taxon>Eukaryota</taxon>
        <taxon>Fungi</taxon>
        <taxon>Dikarya</taxon>
        <taxon>Basidiomycota</taxon>
        <taxon>Agaricomycotina</taxon>
        <taxon>Agaricomycetes</taxon>
        <taxon>Agaricomycetidae</taxon>
        <taxon>Agaricales</taxon>
        <taxon>Pluteineae</taxon>
        <taxon>Amanitaceae</taxon>
        <taxon>Amanita</taxon>
    </lineage>
</organism>
<accession>A0A0C2W3T1</accession>
<proteinExistence type="predicted"/>
<gene>
    <name evidence="2" type="ORF">M378DRAFT_167226</name>
    <name evidence="1" type="ORF">M378DRAFT_173340</name>
</gene>